<dbReference type="SMART" id="SM00418">
    <property type="entry name" value="HTH_ARSR"/>
    <property type="match status" value="1"/>
</dbReference>
<dbReference type="InterPro" id="IPR036390">
    <property type="entry name" value="WH_DNA-bd_sf"/>
</dbReference>
<gene>
    <name evidence="2" type="ordered locus">Fluta_1577</name>
</gene>
<reference evidence="3" key="2">
    <citation type="submission" date="2011-02" db="EMBL/GenBank/DDBJ databases">
        <title>The complete genome of Fluviicola taffensis DSM 16823.</title>
        <authorList>
            <consortium name="US DOE Joint Genome Institute (JGI-PGF)"/>
            <person name="Lucas S."/>
            <person name="Copeland A."/>
            <person name="Lapidus A."/>
            <person name="Bruce D."/>
            <person name="Goodwin L."/>
            <person name="Pitluck S."/>
            <person name="Kyrpides N."/>
            <person name="Mavromatis K."/>
            <person name="Ivanova N."/>
            <person name="Mikhailova N."/>
            <person name="Pagani I."/>
            <person name="Chertkov O."/>
            <person name="Detter J.C."/>
            <person name="Han C."/>
            <person name="Tapia R."/>
            <person name="Land M."/>
            <person name="Hauser L."/>
            <person name="Markowitz V."/>
            <person name="Cheng J.-F."/>
            <person name="Hugenholtz P."/>
            <person name="Woyke T."/>
            <person name="Wu D."/>
            <person name="Tindall B."/>
            <person name="Pomrenke H.G."/>
            <person name="Brambilla E."/>
            <person name="Klenk H.-P."/>
            <person name="Eisen J.A."/>
        </authorList>
    </citation>
    <scope>NUCLEOTIDE SEQUENCE [LARGE SCALE GENOMIC DNA]</scope>
    <source>
        <strain evidence="3">DSM 16823 / RW262 / RW262</strain>
    </source>
</reference>
<evidence type="ECO:0000259" key="1">
    <source>
        <dbReference type="SMART" id="SM00418"/>
    </source>
</evidence>
<dbReference type="HOGENOM" id="CLU_2206171_0_0_10"/>
<dbReference type="InterPro" id="IPR036388">
    <property type="entry name" value="WH-like_DNA-bd_sf"/>
</dbReference>
<dbReference type="Proteomes" id="UP000007463">
    <property type="component" value="Chromosome"/>
</dbReference>
<reference evidence="2 3" key="1">
    <citation type="journal article" date="2011" name="Stand. Genomic Sci.">
        <title>Complete genome sequence of the gliding freshwater bacterium Fluviicola taffensis type strain (RW262).</title>
        <authorList>
            <person name="Woyke T."/>
            <person name="Chertkov O."/>
            <person name="Lapidus A."/>
            <person name="Nolan M."/>
            <person name="Lucas S."/>
            <person name="Del Rio T.G."/>
            <person name="Tice H."/>
            <person name="Cheng J.F."/>
            <person name="Tapia R."/>
            <person name="Han C."/>
            <person name="Goodwin L."/>
            <person name="Pitluck S."/>
            <person name="Liolios K."/>
            <person name="Pagani I."/>
            <person name="Ivanova N."/>
            <person name="Huntemann M."/>
            <person name="Mavromatis K."/>
            <person name="Mikhailova N."/>
            <person name="Pati A."/>
            <person name="Chen A."/>
            <person name="Palaniappan K."/>
            <person name="Land M."/>
            <person name="Hauser L."/>
            <person name="Brambilla E.M."/>
            <person name="Rohde M."/>
            <person name="Mwirichia R."/>
            <person name="Sikorski J."/>
            <person name="Tindall B.J."/>
            <person name="Goker M."/>
            <person name="Bristow J."/>
            <person name="Eisen J.A."/>
            <person name="Markowitz V."/>
            <person name="Hugenholtz P."/>
            <person name="Klenk H.P."/>
            <person name="Kyrpides N.C."/>
        </authorList>
    </citation>
    <scope>NUCLEOTIDE SEQUENCE [LARGE SCALE GENOMIC DNA]</scope>
    <source>
        <strain evidence="3">DSM 16823 / RW262 / RW262</strain>
    </source>
</reference>
<dbReference type="InterPro" id="IPR001845">
    <property type="entry name" value="HTH_ArsR_DNA-bd_dom"/>
</dbReference>
<evidence type="ECO:0000313" key="2">
    <source>
        <dbReference type="EMBL" id="AEA43569.1"/>
    </source>
</evidence>
<dbReference type="CDD" id="cd00090">
    <property type="entry name" value="HTH_ARSR"/>
    <property type="match status" value="1"/>
</dbReference>
<dbReference type="GO" id="GO:0003700">
    <property type="term" value="F:DNA-binding transcription factor activity"/>
    <property type="evidence" value="ECO:0007669"/>
    <property type="project" value="InterPro"/>
</dbReference>
<dbReference type="KEGG" id="fte:Fluta_1577"/>
<protein>
    <submittedName>
        <fullName evidence="2">Regulatory protein ArsR</fullName>
    </submittedName>
</protein>
<name>F2IF95_FLUTR</name>
<proteinExistence type="predicted"/>
<dbReference type="EMBL" id="CP002542">
    <property type="protein sequence ID" value="AEA43569.1"/>
    <property type="molecule type" value="Genomic_DNA"/>
</dbReference>
<dbReference type="eggNOG" id="COG0640">
    <property type="taxonomic scope" value="Bacteria"/>
</dbReference>
<sequence length="107" mass="12637">MGSTKKEQYTRIQLDYAGYTKALGHPARISIVEYLNHYPRGKCREFVRLTKLSRSTISQHLNELINAGVVFERYDDWSNDHYYFLNPRARDLFIEIAQIFCNCQPMT</sequence>
<organism evidence="2 3">
    <name type="scientific">Fluviicola taffensis (strain DSM 16823 / NCIMB 13979 / RW262)</name>
    <dbReference type="NCBI Taxonomy" id="755732"/>
    <lineage>
        <taxon>Bacteria</taxon>
        <taxon>Pseudomonadati</taxon>
        <taxon>Bacteroidota</taxon>
        <taxon>Flavobacteriia</taxon>
        <taxon>Flavobacteriales</taxon>
        <taxon>Crocinitomicaceae</taxon>
        <taxon>Fluviicola</taxon>
    </lineage>
</organism>
<keyword evidence="3" id="KW-1185">Reference proteome</keyword>
<dbReference type="OrthoDB" id="9800049at2"/>
<evidence type="ECO:0000313" key="3">
    <source>
        <dbReference type="Proteomes" id="UP000007463"/>
    </source>
</evidence>
<dbReference type="AlphaFoldDB" id="F2IF95"/>
<dbReference type="Gene3D" id="1.10.10.10">
    <property type="entry name" value="Winged helix-like DNA-binding domain superfamily/Winged helix DNA-binding domain"/>
    <property type="match status" value="1"/>
</dbReference>
<dbReference type="Pfam" id="PF01022">
    <property type="entry name" value="HTH_5"/>
    <property type="match status" value="1"/>
</dbReference>
<dbReference type="STRING" id="755732.Fluta_1577"/>
<feature type="domain" description="HTH arsR-type" evidence="1">
    <location>
        <begin position="18"/>
        <end position="98"/>
    </location>
</feature>
<dbReference type="InterPro" id="IPR011991">
    <property type="entry name" value="ArsR-like_HTH"/>
</dbReference>
<dbReference type="RefSeq" id="WP_013686340.1">
    <property type="nucleotide sequence ID" value="NC_015321.1"/>
</dbReference>
<dbReference type="SUPFAM" id="SSF46785">
    <property type="entry name" value="Winged helix' DNA-binding domain"/>
    <property type="match status" value="1"/>
</dbReference>
<accession>F2IF95</accession>